<dbReference type="AlphaFoldDB" id="A0A6N3X5K2"/>
<dbReference type="EMBL" id="JXUO01000232">
    <property type="protein sequence ID" value="KKZ13199.1"/>
    <property type="molecule type" value="Genomic_DNA"/>
</dbReference>
<feature type="region of interest" description="Disordered" evidence="1">
    <location>
        <begin position="1"/>
        <end position="28"/>
    </location>
</feature>
<organism evidence="2 3">
    <name type="scientific">Candidatus Synechococcus spongiarum 142</name>
    <dbReference type="NCBI Taxonomy" id="1608213"/>
    <lineage>
        <taxon>Bacteria</taxon>
        <taxon>Bacillati</taxon>
        <taxon>Cyanobacteriota</taxon>
        <taxon>Cyanophyceae</taxon>
        <taxon>Synechococcales</taxon>
        <taxon>Synechococcaceae</taxon>
        <taxon>Synechococcus</taxon>
    </lineage>
</organism>
<sequence>MAQVSRKASQEDAGAVQHPEPASFPTKVLQEERNLTRASHPALAMMVSSMVNMVQKGRQDSRHI</sequence>
<accession>A0A6N3X5K2</accession>
<comment type="caution">
    <text evidence="2">The sequence shown here is derived from an EMBL/GenBank/DDBJ whole genome shotgun (WGS) entry which is preliminary data.</text>
</comment>
<gene>
    <name evidence="2" type="ORF">TH68_07025</name>
</gene>
<evidence type="ECO:0000313" key="3">
    <source>
        <dbReference type="Proteomes" id="UP000035054"/>
    </source>
</evidence>
<evidence type="ECO:0000313" key="2">
    <source>
        <dbReference type="EMBL" id="KKZ13199.1"/>
    </source>
</evidence>
<protein>
    <submittedName>
        <fullName evidence="2">Uncharacterized protein</fullName>
    </submittedName>
</protein>
<evidence type="ECO:0000256" key="1">
    <source>
        <dbReference type="SAM" id="MobiDB-lite"/>
    </source>
</evidence>
<reference evidence="2 3" key="1">
    <citation type="submission" date="2015-01" db="EMBL/GenBank/DDBJ databases">
        <title>Lifestyle Evolution in Cyanobacterial Symbionts of Sponges.</title>
        <authorList>
            <person name="Burgsdorf I."/>
            <person name="Slaby B.M."/>
            <person name="Handley K.M."/>
            <person name="Haber M."/>
            <person name="Blom J."/>
            <person name="Marshall C.W."/>
            <person name="Gilbert J.A."/>
            <person name="Hentschel U."/>
            <person name="Steindler L."/>
        </authorList>
    </citation>
    <scope>NUCLEOTIDE SEQUENCE [LARGE SCALE GENOMIC DNA]</scope>
    <source>
        <strain evidence="2">142</strain>
    </source>
</reference>
<name>A0A6N3X5K2_9SYNE</name>
<dbReference type="Proteomes" id="UP000035054">
    <property type="component" value="Unassembled WGS sequence"/>
</dbReference>
<proteinExistence type="predicted"/>